<evidence type="ECO:0000313" key="2">
    <source>
        <dbReference type="Proteomes" id="UP000189966"/>
    </source>
</evidence>
<sequence length="146" mass="17058">MEKYILLSIRPHYVREIISGDKVFEFRKKFPNLNDLNISSKIFIYCSKPVMAIIGSFIVKHHYHSDFTSLMHEISATEEYSNRMSKYLIDKSSCHALEISELVIYKNKITLKELRDEFNGFSPGQSYRYLDPSIIKKIKNINSGVI</sequence>
<dbReference type="EMBL" id="FUZI01000003">
    <property type="protein sequence ID" value="SKC32663.1"/>
    <property type="molecule type" value="Genomic_DNA"/>
</dbReference>
<dbReference type="SUPFAM" id="SSF88697">
    <property type="entry name" value="PUA domain-like"/>
    <property type="match status" value="1"/>
</dbReference>
<reference evidence="1 2" key="1">
    <citation type="submission" date="2017-02" db="EMBL/GenBank/DDBJ databases">
        <authorList>
            <person name="Peterson S.W."/>
        </authorList>
    </citation>
    <scope>NUCLEOTIDE SEQUENCE [LARGE SCALE GENOMIC DNA]</scope>
    <source>
        <strain evidence="2">type strain: NCCB 100098</strain>
    </source>
</reference>
<evidence type="ECO:0000313" key="1">
    <source>
        <dbReference type="EMBL" id="SKC32663.1"/>
    </source>
</evidence>
<dbReference type="Proteomes" id="UP000189966">
    <property type="component" value="Unassembled WGS sequence"/>
</dbReference>
<proteinExistence type="predicted"/>
<accession>A0A1T5I0U0</accession>
<dbReference type="RefSeq" id="WP_080157646.1">
    <property type="nucleotide sequence ID" value="NZ_FUZI01000003.1"/>
</dbReference>
<evidence type="ECO:0008006" key="3">
    <source>
        <dbReference type="Google" id="ProtNLM"/>
    </source>
</evidence>
<dbReference type="OrthoDB" id="9800495at2"/>
<gene>
    <name evidence="1" type="ORF">CZ809_02179</name>
</gene>
<protein>
    <recommendedName>
        <fullName evidence="3">ASCH domain-containing protein</fullName>
    </recommendedName>
</protein>
<organism evidence="1 2">
    <name type="scientific">Photobacterium piscicola</name>
    <dbReference type="NCBI Taxonomy" id="1378299"/>
    <lineage>
        <taxon>Bacteria</taxon>
        <taxon>Pseudomonadati</taxon>
        <taxon>Pseudomonadota</taxon>
        <taxon>Gammaproteobacteria</taxon>
        <taxon>Vibrionales</taxon>
        <taxon>Vibrionaceae</taxon>
        <taxon>Photobacterium</taxon>
    </lineage>
</organism>
<dbReference type="InterPro" id="IPR015947">
    <property type="entry name" value="PUA-like_sf"/>
</dbReference>
<name>A0A1T5I0U0_9GAMM</name>
<dbReference type="AlphaFoldDB" id="A0A1T5I0U0"/>